<accession>A0A3D1JFQ6</accession>
<dbReference type="InterPro" id="IPR013328">
    <property type="entry name" value="6PGD_dom2"/>
</dbReference>
<comment type="caution">
    <text evidence="3">The sequence shown here is derived from an EMBL/GenBank/DDBJ whole genome shotgun (WGS) entry which is preliminary data.</text>
</comment>
<evidence type="ECO:0000313" key="4">
    <source>
        <dbReference type="Proteomes" id="UP000264141"/>
    </source>
</evidence>
<reference evidence="3 4" key="1">
    <citation type="journal article" date="2018" name="Nat. Biotechnol.">
        <title>A standardized bacterial taxonomy based on genome phylogeny substantially revises the tree of life.</title>
        <authorList>
            <person name="Parks D.H."/>
            <person name="Chuvochina M."/>
            <person name="Waite D.W."/>
            <person name="Rinke C."/>
            <person name="Skarshewski A."/>
            <person name="Chaumeil P.A."/>
            <person name="Hugenholtz P."/>
        </authorList>
    </citation>
    <scope>NUCLEOTIDE SEQUENCE [LARGE SCALE GENOMIC DNA]</scope>
    <source>
        <strain evidence="3">UBA8781</strain>
    </source>
</reference>
<feature type="domain" description="6-phosphogluconate dehydrogenase NADP-binding" evidence="2">
    <location>
        <begin position="7"/>
        <end position="110"/>
    </location>
</feature>
<dbReference type="EMBL" id="DPBP01000020">
    <property type="protein sequence ID" value="HCE17055.1"/>
    <property type="molecule type" value="Genomic_DNA"/>
</dbReference>
<dbReference type="SUPFAM" id="SSF51735">
    <property type="entry name" value="NAD(P)-binding Rossmann-fold domains"/>
    <property type="match status" value="1"/>
</dbReference>
<dbReference type="InterPro" id="IPR003421">
    <property type="entry name" value="Opine_DH"/>
</dbReference>
<proteinExistence type="predicted"/>
<dbReference type="STRING" id="229919.GCA_001050195_02963"/>
<name>A0A3D1JFQ6_9CHLR</name>
<dbReference type="GO" id="GO:0016491">
    <property type="term" value="F:oxidoreductase activity"/>
    <property type="evidence" value="ECO:0007669"/>
    <property type="project" value="InterPro"/>
</dbReference>
<protein>
    <submittedName>
        <fullName evidence="3">NADP transhydrogenase subunit alpha</fullName>
    </submittedName>
</protein>
<dbReference type="InterPro" id="IPR006115">
    <property type="entry name" value="6PGDH_NADP-bd"/>
</dbReference>
<dbReference type="Proteomes" id="UP000264141">
    <property type="component" value="Unassembled WGS sequence"/>
</dbReference>
<dbReference type="InterPro" id="IPR008927">
    <property type="entry name" value="6-PGluconate_DH-like_C_sf"/>
</dbReference>
<dbReference type="InterPro" id="IPR051729">
    <property type="entry name" value="Opine/Lysopine_DH"/>
</dbReference>
<dbReference type="PANTHER" id="PTHR38015">
    <property type="entry name" value="BLR6086 PROTEIN"/>
    <property type="match status" value="1"/>
</dbReference>
<sequence>MNQNPKFTVVGAGHGGKAMAAHLSLMGFEVTLYNRTYEHVAAIARRGGIDLEAPDSELRGFGKLACVTSSFEEATQHADMIMVVVPSSAHADLARGLAPHLKDGQMVVLHPGRTCGAIEFHKVLRDQGCQADVTIAETETFIYASRSDGPAQARIFRVKEAVPLAALPSVRNEQVLEMIHVAYPQFIDGGNVLQTGLNNMGAIFHPALALLNAGWIEATHGDYQFYIDGVTPSVARVLEALDRERVTVAASLGIRARTALEWLKLAYDTQGEDLNEAIHNQPGYYGIKAPPTLNHRYIFEDVPMSLVPIASLGQRFGVSVRGMDAIIRLACIIHRTDYWRKGRTVEKLGIADLSSHELLNYVTNGVLETA</sequence>
<evidence type="ECO:0000313" key="3">
    <source>
        <dbReference type="EMBL" id="HCE17055.1"/>
    </source>
</evidence>
<dbReference type="Gene3D" id="3.40.50.720">
    <property type="entry name" value="NAD(P)-binding Rossmann-like Domain"/>
    <property type="match status" value="1"/>
</dbReference>
<dbReference type="GO" id="GO:0050661">
    <property type="term" value="F:NADP binding"/>
    <property type="evidence" value="ECO:0007669"/>
    <property type="project" value="InterPro"/>
</dbReference>
<evidence type="ECO:0000259" key="2">
    <source>
        <dbReference type="Pfam" id="PF03446"/>
    </source>
</evidence>
<dbReference type="Pfam" id="PF03446">
    <property type="entry name" value="NAD_binding_2"/>
    <property type="match status" value="1"/>
</dbReference>
<dbReference type="InterPro" id="IPR036291">
    <property type="entry name" value="NAD(P)-bd_dom_sf"/>
</dbReference>
<dbReference type="Gene3D" id="1.10.1040.10">
    <property type="entry name" value="N-(1-d-carboxylethyl)-l-norvaline Dehydrogenase, domain 2"/>
    <property type="match status" value="1"/>
</dbReference>
<dbReference type="AlphaFoldDB" id="A0A3D1JFQ6"/>
<dbReference type="PANTHER" id="PTHR38015:SF1">
    <property type="entry name" value="OPINE DEHYDROGENASE DOMAIN-CONTAINING PROTEIN"/>
    <property type="match status" value="1"/>
</dbReference>
<dbReference type="Pfam" id="PF02317">
    <property type="entry name" value="Octopine_DH"/>
    <property type="match status" value="1"/>
</dbReference>
<organism evidence="3 4">
    <name type="scientific">Anaerolinea thermolimosa</name>
    <dbReference type="NCBI Taxonomy" id="229919"/>
    <lineage>
        <taxon>Bacteria</taxon>
        <taxon>Bacillati</taxon>
        <taxon>Chloroflexota</taxon>
        <taxon>Anaerolineae</taxon>
        <taxon>Anaerolineales</taxon>
        <taxon>Anaerolineaceae</taxon>
        <taxon>Anaerolinea</taxon>
    </lineage>
</organism>
<gene>
    <name evidence="3" type="ORF">DEQ80_04270</name>
</gene>
<dbReference type="SUPFAM" id="SSF48179">
    <property type="entry name" value="6-phosphogluconate dehydrogenase C-terminal domain-like"/>
    <property type="match status" value="1"/>
</dbReference>
<evidence type="ECO:0000259" key="1">
    <source>
        <dbReference type="Pfam" id="PF02317"/>
    </source>
</evidence>
<feature type="domain" description="Opine dehydrogenase" evidence="1">
    <location>
        <begin position="190"/>
        <end position="333"/>
    </location>
</feature>